<organism evidence="1 2">
    <name type="scientific">Chitinophaga dinghuensis</name>
    <dbReference type="NCBI Taxonomy" id="1539050"/>
    <lineage>
        <taxon>Bacteria</taxon>
        <taxon>Pseudomonadati</taxon>
        <taxon>Bacteroidota</taxon>
        <taxon>Chitinophagia</taxon>
        <taxon>Chitinophagales</taxon>
        <taxon>Chitinophagaceae</taxon>
        <taxon>Chitinophaga</taxon>
    </lineage>
</organism>
<reference evidence="1 2" key="1">
    <citation type="submission" date="2018-06" db="EMBL/GenBank/DDBJ databases">
        <title>Genomic Encyclopedia of Archaeal and Bacterial Type Strains, Phase II (KMG-II): from individual species to whole genera.</title>
        <authorList>
            <person name="Goeker M."/>
        </authorList>
    </citation>
    <scope>NUCLEOTIDE SEQUENCE [LARGE SCALE GENOMIC DNA]</scope>
    <source>
        <strain evidence="1 2">DSM 29821</strain>
    </source>
</reference>
<gene>
    <name evidence="1" type="ORF">CLV59_103636</name>
</gene>
<evidence type="ECO:0000313" key="2">
    <source>
        <dbReference type="Proteomes" id="UP000249819"/>
    </source>
</evidence>
<dbReference type="EMBL" id="QLMA01000003">
    <property type="protein sequence ID" value="RAJ83665.1"/>
    <property type="molecule type" value="Genomic_DNA"/>
</dbReference>
<evidence type="ECO:0000313" key="1">
    <source>
        <dbReference type="EMBL" id="RAJ83665.1"/>
    </source>
</evidence>
<comment type="caution">
    <text evidence="1">The sequence shown here is derived from an EMBL/GenBank/DDBJ whole genome shotgun (WGS) entry which is preliminary data.</text>
</comment>
<dbReference type="RefSeq" id="WP_111592301.1">
    <property type="nucleotide sequence ID" value="NZ_QLMA01000003.1"/>
</dbReference>
<name>A0A327W669_9BACT</name>
<dbReference type="AlphaFoldDB" id="A0A327W669"/>
<sequence length="66" mass="7395">MATTITAKDFHVPSEIFLTIAGIISKNDINNSITGIDEDEDIIIVEENAIADYDDDYEDEDDNEDE</sequence>
<proteinExistence type="predicted"/>
<dbReference type="OrthoDB" id="678760at2"/>
<protein>
    <submittedName>
        <fullName evidence="1">Uncharacterized protein</fullName>
    </submittedName>
</protein>
<dbReference type="Proteomes" id="UP000249819">
    <property type="component" value="Unassembled WGS sequence"/>
</dbReference>
<accession>A0A327W669</accession>
<keyword evidence="2" id="KW-1185">Reference proteome</keyword>